<dbReference type="EMBL" id="DQ088868">
    <property type="protein sequence ID" value="AAY82788.1"/>
    <property type="molecule type" value="Genomic_DNA"/>
</dbReference>
<protein>
    <submittedName>
        <fullName evidence="1">Uncharacterized protein</fullName>
    </submittedName>
</protein>
<sequence>MALYAEHFEDVPIMLQVPQPHQDCRVGGHDVSDLVIKSIKGETSKAFKTGQPHFDNPCSK</sequence>
<reference evidence="1" key="1">
    <citation type="journal article" date="2005" name="PLoS Biol.">
        <title>New insights into metabolic properties of marine bacteria encoding proteorhodopsins.</title>
        <authorList>
            <person name="Sabehi G."/>
            <person name="Loy A."/>
            <person name="Jung K.H."/>
            <person name="Partha R."/>
            <person name="Spudich J.L."/>
            <person name="Isaacson T."/>
            <person name="Hirschberg J."/>
            <person name="Wagner M."/>
            <person name="Beja O."/>
        </authorList>
    </citation>
    <scope>NUCLEOTIDE SEQUENCE</scope>
</reference>
<dbReference type="AlphaFoldDB" id="Q4PJ44"/>
<organism evidence="1">
    <name type="scientific">uncultured bacterium eBACred22E04</name>
    <dbReference type="NCBI Taxonomy" id="334274"/>
    <lineage>
        <taxon>Bacteria</taxon>
        <taxon>environmental samples</taxon>
    </lineage>
</organism>
<name>Q4PJ44_9BACT</name>
<evidence type="ECO:0000313" key="1">
    <source>
        <dbReference type="EMBL" id="AAY82788.1"/>
    </source>
</evidence>
<accession>Q4PJ44</accession>
<proteinExistence type="predicted"/>